<dbReference type="Pfam" id="PF01636">
    <property type="entry name" value="APH"/>
    <property type="match status" value="1"/>
</dbReference>
<proteinExistence type="predicted"/>
<evidence type="ECO:0000313" key="2">
    <source>
        <dbReference type="EMBL" id="MFD1247273.1"/>
    </source>
</evidence>
<feature type="domain" description="Aminoglycoside phosphotransferase" evidence="1">
    <location>
        <begin position="38"/>
        <end position="249"/>
    </location>
</feature>
<comment type="caution">
    <text evidence="2">The sequence shown here is derived from an EMBL/GenBank/DDBJ whole genome shotgun (WGS) entry which is preliminary data.</text>
</comment>
<accession>A0ABW3VZB6</accession>
<evidence type="ECO:0000259" key="1">
    <source>
        <dbReference type="Pfam" id="PF01636"/>
    </source>
</evidence>
<dbReference type="EMBL" id="JBHTLX010000007">
    <property type="protein sequence ID" value="MFD1247273.1"/>
    <property type="molecule type" value="Genomic_DNA"/>
</dbReference>
<dbReference type="InterPro" id="IPR041726">
    <property type="entry name" value="ACAD10_11_N"/>
</dbReference>
<dbReference type="PANTHER" id="PTHR21310:SF40">
    <property type="entry name" value="AMINOGLYCOSIDE PHOSPHOTRANSFERASE DOMAIN-CONTAINING PROTEIN-RELATED"/>
    <property type="match status" value="1"/>
</dbReference>
<dbReference type="Proteomes" id="UP001597229">
    <property type="component" value="Unassembled WGS sequence"/>
</dbReference>
<protein>
    <submittedName>
        <fullName evidence="2">Phosphotransferase family protein</fullName>
    </submittedName>
</protein>
<dbReference type="CDD" id="cd05154">
    <property type="entry name" value="ACAD10_11_N-like"/>
    <property type="match status" value="1"/>
</dbReference>
<dbReference type="InterPro" id="IPR011009">
    <property type="entry name" value="Kinase-like_dom_sf"/>
</dbReference>
<sequence>MPTETRPTPAELHAIDLQERVVAGLHAAGHEGTPTALEPMLGGHSGLTYRIALDAQEYVVKAVPPGQRSIGRHDMLRQARIMAALADTDVPVPRICATDATEPGWFAMELVAGESLEPVLDDPAVEPALAAARMRRAAEILPRLHRVPLDRLPVDGDPLSPADELARWSRTMGAVPAELVPGADRLERLLADATPEAVVPVLVHGDYRLGNILSVGAEPAALIDWEIWSPGDPRVELGWFLVFADGANFPGVGRIVEGLPRADELVERYADGGPTPRDLTWFDALGRFKMAAIMGHNLRRHREGRHHDPAQELLPATIARLIETGLDRLC</sequence>
<gene>
    <name evidence="2" type="ORF">ACFQ3F_05695</name>
</gene>
<evidence type="ECO:0000313" key="3">
    <source>
        <dbReference type="Proteomes" id="UP001597229"/>
    </source>
</evidence>
<dbReference type="Gene3D" id="3.90.1200.10">
    <property type="match status" value="1"/>
</dbReference>
<keyword evidence="3" id="KW-1185">Reference proteome</keyword>
<name>A0ABW3VZB6_9ACTN</name>
<dbReference type="InterPro" id="IPR051678">
    <property type="entry name" value="AGP_Transferase"/>
</dbReference>
<dbReference type="RefSeq" id="WP_367921593.1">
    <property type="nucleotide sequence ID" value="NZ_BAABAC010000045.1"/>
</dbReference>
<dbReference type="SUPFAM" id="SSF56112">
    <property type="entry name" value="Protein kinase-like (PK-like)"/>
    <property type="match status" value="1"/>
</dbReference>
<dbReference type="PANTHER" id="PTHR21310">
    <property type="entry name" value="AMINOGLYCOSIDE PHOSPHOTRANSFERASE-RELATED-RELATED"/>
    <property type="match status" value="1"/>
</dbReference>
<dbReference type="InterPro" id="IPR002575">
    <property type="entry name" value="Aminoglycoside_PTrfase"/>
</dbReference>
<organism evidence="2 3">
    <name type="scientific">Nocardioides ginsengisoli</name>
    <dbReference type="NCBI Taxonomy" id="363868"/>
    <lineage>
        <taxon>Bacteria</taxon>
        <taxon>Bacillati</taxon>
        <taxon>Actinomycetota</taxon>
        <taxon>Actinomycetes</taxon>
        <taxon>Propionibacteriales</taxon>
        <taxon>Nocardioidaceae</taxon>
        <taxon>Nocardioides</taxon>
    </lineage>
</organism>
<dbReference type="Gene3D" id="3.30.200.20">
    <property type="entry name" value="Phosphorylase Kinase, domain 1"/>
    <property type="match status" value="1"/>
</dbReference>
<reference evidence="3" key="1">
    <citation type="journal article" date="2019" name="Int. J. Syst. Evol. Microbiol.">
        <title>The Global Catalogue of Microorganisms (GCM) 10K type strain sequencing project: providing services to taxonomists for standard genome sequencing and annotation.</title>
        <authorList>
            <consortium name="The Broad Institute Genomics Platform"/>
            <consortium name="The Broad Institute Genome Sequencing Center for Infectious Disease"/>
            <person name="Wu L."/>
            <person name="Ma J."/>
        </authorList>
    </citation>
    <scope>NUCLEOTIDE SEQUENCE [LARGE SCALE GENOMIC DNA]</scope>
    <source>
        <strain evidence="3">CCUG 52478</strain>
    </source>
</reference>